<dbReference type="EnsemblMetazoa" id="SCAU011214-RA">
    <property type="protein sequence ID" value="SCAU011214-PA"/>
    <property type="gene ID" value="SCAU011214"/>
</dbReference>
<reference evidence="8" key="2">
    <citation type="submission" date="2020-05" db="UniProtKB">
        <authorList>
            <consortium name="EnsemblMetazoa"/>
        </authorList>
    </citation>
    <scope>IDENTIFICATION</scope>
    <source>
        <strain evidence="8">USDA</strain>
    </source>
</reference>
<dbReference type="InterPro" id="IPR019819">
    <property type="entry name" value="Carboxylesterase_B_CS"/>
</dbReference>
<comment type="similarity">
    <text evidence="1 6">Belongs to the type-B carboxylesterase/lipase family.</text>
</comment>
<keyword evidence="5" id="KW-0325">Glycoprotein</keyword>
<evidence type="ECO:0000313" key="8">
    <source>
        <dbReference type="EnsemblMetazoa" id="SCAU011214-PB"/>
    </source>
</evidence>
<dbReference type="EC" id="3.1.1.-" evidence="6"/>
<dbReference type="GO" id="GO:0052689">
    <property type="term" value="F:carboxylic ester hydrolase activity"/>
    <property type="evidence" value="ECO:0007669"/>
    <property type="project" value="UniProtKB-KW"/>
</dbReference>
<dbReference type="STRING" id="35570.A0A1I8PUF1"/>
<keyword evidence="9" id="KW-1185">Reference proteome</keyword>
<dbReference type="PROSITE" id="PS00122">
    <property type="entry name" value="CARBOXYLESTERASE_B_1"/>
    <property type="match status" value="1"/>
</dbReference>
<dbReference type="PROSITE" id="PS00941">
    <property type="entry name" value="CARBOXYLESTERASE_B_2"/>
    <property type="match status" value="1"/>
</dbReference>
<evidence type="ECO:0000256" key="5">
    <source>
        <dbReference type="ARBA" id="ARBA00023180"/>
    </source>
</evidence>
<evidence type="ECO:0000256" key="6">
    <source>
        <dbReference type="RuleBase" id="RU361235"/>
    </source>
</evidence>
<proteinExistence type="inferred from homology"/>
<dbReference type="InterPro" id="IPR029058">
    <property type="entry name" value="AB_hydrolase_fold"/>
</dbReference>
<dbReference type="EnsemblMetazoa" id="SCAU011214-RB">
    <property type="protein sequence ID" value="SCAU011214-PB"/>
    <property type="gene ID" value="SCAU011214"/>
</dbReference>
<dbReference type="VEuPathDB" id="VectorBase:SCAU011214"/>
<dbReference type="InterPro" id="IPR019826">
    <property type="entry name" value="Carboxylesterase_B_AS"/>
</dbReference>
<dbReference type="SUPFAM" id="SSF53474">
    <property type="entry name" value="alpha/beta-Hydrolases"/>
    <property type="match status" value="1"/>
</dbReference>
<feature type="domain" description="Carboxylesterase type B" evidence="7">
    <location>
        <begin position="48"/>
        <end position="588"/>
    </location>
</feature>
<keyword evidence="4" id="KW-1015">Disulfide bond</keyword>
<evidence type="ECO:0000256" key="4">
    <source>
        <dbReference type="ARBA" id="ARBA00023157"/>
    </source>
</evidence>
<gene>
    <name evidence="8" type="primary">106083020</name>
</gene>
<dbReference type="PANTHER" id="PTHR11559">
    <property type="entry name" value="CARBOXYLESTERASE"/>
    <property type="match status" value="1"/>
</dbReference>
<dbReference type="FunFam" id="3.40.50.1820:FF:000092">
    <property type="entry name" value="Carboxylic ester hydrolase"/>
    <property type="match status" value="1"/>
</dbReference>
<dbReference type="AlphaFoldDB" id="A0A1I8PUF1"/>
<accession>A0A1I8PUF1</accession>
<dbReference type="InterPro" id="IPR002018">
    <property type="entry name" value="CarbesteraseB"/>
</dbReference>
<name>A0A1I8PUF1_STOCA</name>
<dbReference type="InterPro" id="IPR050309">
    <property type="entry name" value="Type-B_Carboxylest/Lipase"/>
</dbReference>
<evidence type="ECO:0000259" key="7">
    <source>
        <dbReference type="Pfam" id="PF00135"/>
    </source>
</evidence>
<reference evidence="9" key="1">
    <citation type="submission" date="2015-05" db="EMBL/GenBank/DDBJ databases">
        <authorList>
            <person name="Wilson R.K."/>
            <person name="Warren W.C."/>
            <person name="Olafson P."/>
        </authorList>
    </citation>
    <scope>NUCLEOTIDE SEQUENCE [LARGE SCALE GENOMIC DNA]</scope>
    <source>
        <strain evidence="9">USDA</strain>
    </source>
</reference>
<keyword evidence="3 6" id="KW-0378">Hydrolase</keyword>
<dbReference type="Gene3D" id="3.40.50.1820">
    <property type="entry name" value="alpha/beta hydrolase"/>
    <property type="match status" value="1"/>
</dbReference>
<dbReference type="OrthoDB" id="19653at2759"/>
<sequence length="606" mass="68262">MSLVSSVTNDRRRSFCFCAIKTHLLLAVICLILQRDGTSEARTSPQLKVQLPHGGILVGRHLLTHKGRHMRAFMGVPYAEPPLGELRFKHPVPYRAWSGEKHVIEDSPKCTQRDPFRRDMILEGSEDCLYLNVYTPEAPESNEPLPVMVWFHGGGWECGSGISSFYGPDFLLNHDIILVSANFRLGPLGFLSTETVDCPGNFGLKDQLEVLKWIKANIASFGGNPDSVTIFGESAGGASVTYHMLSEKSKGLFHRGIVQSGAYFNPWAQPAHKGVPSQRARKMAKLVGCPSDGNWPRMLECLREKPANDIVATIYDLFDWDFDPMIPFPPVVEPDHPDAFLTVLPRSASQPHGLQLPIMIGVTSEEGLLKTASLLNIPDVLKDFKAKFHKVLPIVLNYDHLGNAEQQKITKKLEKFYLKNGHNYDKYNSQNITDLISDGWFVAGIDEYIRLRMSNFKKNSQKVGPTFVYLFEHKGAASFSELFKGGREMFYGACHADELQYLFPIAKELFVSASPTVKDLKVRDIMLSLWVNFAKSSNPTPTNGELPIWQPCETYPVSPYASIGSKHEEVDELFKFDSELYQERVELWNDIKPHVPAKEFQLKDEL</sequence>
<protein>
    <recommendedName>
        <fullName evidence="6">Carboxylic ester hydrolase</fullName>
        <ecNumber evidence="6">3.1.1.-</ecNumber>
    </recommendedName>
</protein>
<dbReference type="Pfam" id="PF00135">
    <property type="entry name" value="COesterase"/>
    <property type="match status" value="1"/>
</dbReference>
<dbReference type="Proteomes" id="UP000095300">
    <property type="component" value="Unassembled WGS sequence"/>
</dbReference>
<evidence type="ECO:0000256" key="3">
    <source>
        <dbReference type="ARBA" id="ARBA00022801"/>
    </source>
</evidence>
<evidence type="ECO:0000256" key="2">
    <source>
        <dbReference type="ARBA" id="ARBA00022487"/>
    </source>
</evidence>
<organism evidence="8 9">
    <name type="scientific">Stomoxys calcitrans</name>
    <name type="common">Stable fly</name>
    <name type="synonym">Conops calcitrans</name>
    <dbReference type="NCBI Taxonomy" id="35570"/>
    <lineage>
        <taxon>Eukaryota</taxon>
        <taxon>Metazoa</taxon>
        <taxon>Ecdysozoa</taxon>
        <taxon>Arthropoda</taxon>
        <taxon>Hexapoda</taxon>
        <taxon>Insecta</taxon>
        <taxon>Pterygota</taxon>
        <taxon>Neoptera</taxon>
        <taxon>Endopterygota</taxon>
        <taxon>Diptera</taxon>
        <taxon>Brachycera</taxon>
        <taxon>Muscomorpha</taxon>
        <taxon>Muscoidea</taxon>
        <taxon>Muscidae</taxon>
        <taxon>Stomoxys</taxon>
    </lineage>
</organism>
<dbReference type="KEGG" id="scac:106083020"/>
<evidence type="ECO:0000313" key="9">
    <source>
        <dbReference type="Proteomes" id="UP000095300"/>
    </source>
</evidence>
<keyword evidence="2" id="KW-0719">Serine esterase</keyword>
<evidence type="ECO:0000256" key="1">
    <source>
        <dbReference type="ARBA" id="ARBA00005964"/>
    </source>
</evidence>